<sequence length="291" mass="34746">MKKLISVILTIVLILSIILFWKIKNNDEKLYGLTIDDSWYDNVSIEEIVSSLKNFKVKPTVRIVMSKDTHPKEYIEIFREIHEVAYIMAEPVDSYEMNLYKDVESYRNRFLQSDKYLGKYVDIWEIGNEINGVEWIRQSDKLIIKKVMAAHDVFEGTDKKTAITFYYENPSHNRDMIRWIRENVSLKIRKEIDYVFISYYEDDNEGYNPDWQKLITEFQTLFPDSKIGIGECGNTANTANINSKIEMINKYYKMPFFTKNYIGGYFWWNYVADCIPHRENKIYKAIYDNFK</sequence>
<dbReference type="Proteomes" id="UP000713904">
    <property type="component" value="Unassembled WGS sequence"/>
</dbReference>
<reference evidence="1 2" key="1">
    <citation type="submission" date="2020-05" db="EMBL/GenBank/DDBJ databases">
        <title>Draft genome of xy-202 and genomic insight in genome of the genus Peptostreptococcus.</title>
        <authorList>
            <person name="Zhang Z."/>
        </authorList>
    </citation>
    <scope>NUCLEOTIDE SEQUENCE [LARGE SCALE GENOMIC DNA]</scope>
    <source>
        <strain evidence="1 2">DSM 27025</strain>
    </source>
</reference>
<dbReference type="SUPFAM" id="SSF51445">
    <property type="entry name" value="(Trans)glycosidases"/>
    <property type="match status" value="1"/>
</dbReference>
<keyword evidence="2" id="KW-1185">Reference proteome</keyword>
<comment type="caution">
    <text evidence="1">The sequence shown here is derived from an EMBL/GenBank/DDBJ whole genome shotgun (WGS) entry which is preliminary data.</text>
</comment>
<accession>A0ABR6TJI7</accession>
<evidence type="ECO:0000313" key="1">
    <source>
        <dbReference type="EMBL" id="MBC2575582.1"/>
    </source>
</evidence>
<evidence type="ECO:0000313" key="2">
    <source>
        <dbReference type="Proteomes" id="UP000713904"/>
    </source>
</evidence>
<protein>
    <submittedName>
        <fullName evidence="1">Uncharacterized protein</fullName>
    </submittedName>
</protein>
<dbReference type="RefSeq" id="WP_185623579.1">
    <property type="nucleotide sequence ID" value="NZ_JABGBW010000001.1"/>
</dbReference>
<dbReference type="Gene3D" id="3.20.20.80">
    <property type="entry name" value="Glycosidases"/>
    <property type="match status" value="1"/>
</dbReference>
<organism evidence="1 2">
    <name type="scientific">Peptostreptococcus canis</name>
    <dbReference type="NCBI Taxonomy" id="1159213"/>
    <lineage>
        <taxon>Bacteria</taxon>
        <taxon>Bacillati</taxon>
        <taxon>Bacillota</taxon>
        <taxon>Clostridia</taxon>
        <taxon>Peptostreptococcales</taxon>
        <taxon>Peptostreptococcaceae</taxon>
        <taxon>Peptostreptococcus</taxon>
    </lineage>
</organism>
<name>A0ABR6TJI7_9FIRM</name>
<proteinExistence type="predicted"/>
<gene>
    <name evidence="1" type="ORF">HLB29_02680</name>
</gene>
<dbReference type="InterPro" id="IPR017853">
    <property type="entry name" value="GH"/>
</dbReference>
<dbReference type="EMBL" id="JABGBW010000001">
    <property type="protein sequence ID" value="MBC2575582.1"/>
    <property type="molecule type" value="Genomic_DNA"/>
</dbReference>